<feature type="transmembrane region" description="Helical" evidence="2">
    <location>
        <begin position="12"/>
        <end position="31"/>
    </location>
</feature>
<comment type="caution">
    <text evidence="3">The sequence shown here is derived from an EMBL/GenBank/DDBJ whole genome shotgun (WGS) entry which is preliminary data.</text>
</comment>
<feature type="transmembrane region" description="Helical" evidence="2">
    <location>
        <begin position="236"/>
        <end position="258"/>
    </location>
</feature>
<dbReference type="Proteomes" id="UP000054988">
    <property type="component" value="Unassembled WGS sequence"/>
</dbReference>
<feature type="transmembrane region" description="Helical" evidence="2">
    <location>
        <begin position="209"/>
        <end position="230"/>
    </location>
</feature>
<dbReference type="eggNOG" id="ENOG502RCEA">
    <property type="taxonomic scope" value="Eukaryota"/>
</dbReference>
<dbReference type="EMBL" id="LATX01002383">
    <property type="protein sequence ID" value="KTB30526.1"/>
    <property type="molecule type" value="Genomic_DNA"/>
</dbReference>
<gene>
    <name evidence="3" type="ORF">WG66_16988</name>
</gene>
<feature type="transmembrane region" description="Helical" evidence="2">
    <location>
        <begin position="167"/>
        <end position="189"/>
    </location>
</feature>
<feature type="transmembrane region" description="Helical" evidence="2">
    <location>
        <begin position="99"/>
        <end position="117"/>
    </location>
</feature>
<feature type="transmembrane region" description="Helical" evidence="2">
    <location>
        <begin position="43"/>
        <end position="64"/>
    </location>
</feature>
<evidence type="ECO:0000256" key="2">
    <source>
        <dbReference type="SAM" id="Phobius"/>
    </source>
</evidence>
<feature type="region of interest" description="Disordered" evidence="1">
    <location>
        <begin position="286"/>
        <end position="354"/>
    </location>
</feature>
<evidence type="ECO:0000313" key="4">
    <source>
        <dbReference type="Proteomes" id="UP000054988"/>
    </source>
</evidence>
<evidence type="ECO:0000313" key="3">
    <source>
        <dbReference type="EMBL" id="KTB30526.1"/>
    </source>
</evidence>
<keyword evidence="2" id="KW-1133">Transmembrane helix</keyword>
<proteinExistence type="predicted"/>
<protein>
    <submittedName>
        <fullName evidence="3">Uncharacterized protein</fullName>
    </submittedName>
</protein>
<keyword evidence="2" id="KW-0812">Transmembrane</keyword>
<organism evidence="3 4">
    <name type="scientific">Moniliophthora roreri</name>
    <name type="common">Frosty pod rot fungus</name>
    <name type="synonym">Monilia roreri</name>
    <dbReference type="NCBI Taxonomy" id="221103"/>
    <lineage>
        <taxon>Eukaryota</taxon>
        <taxon>Fungi</taxon>
        <taxon>Dikarya</taxon>
        <taxon>Basidiomycota</taxon>
        <taxon>Agaricomycotina</taxon>
        <taxon>Agaricomycetes</taxon>
        <taxon>Agaricomycetidae</taxon>
        <taxon>Agaricales</taxon>
        <taxon>Marasmiineae</taxon>
        <taxon>Marasmiaceae</taxon>
        <taxon>Moniliophthora</taxon>
    </lineage>
</organism>
<feature type="transmembrane region" description="Helical" evidence="2">
    <location>
        <begin position="124"/>
        <end position="147"/>
    </location>
</feature>
<name>A0A0W0F2H2_MONRR</name>
<dbReference type="AlphaFoldDB" id="A0A0W0F2H2"/>
<sequence>MAIGYSASCLIGALMESIFYGLYFMVFLQTIEILRRKLVPGPVFAYLAVTTIVLFVLITMRMVLDNKAAVEAFTNDPVTPNAAEIYYTSFGNGAMFRTGTYIALTIVADIFIVYRVWAVWSRAILPTVAPFLLAVADIISGALFIQSIQELAAGDSPDGKSTATHAIIFYSFTLALNVVCTFLISLRLYIQQRQSAEVKMAPSTNLNKLMVIIIESAALYSACLVAMLVPTALGSNVQYCILSMMPGITGLAFSMIIVRAGSGISPHHTTADTTGGRIQFAERRSQLATSQFEDRETTTTGYPRSETTSTSRKGFPLHFRPGPRSAGTNTHITHASEEEQVSQNSNEKEKQEKV</sequence>
<feature type="compositionally biased region" description="Polar residues" evidence="1">
    <location>
        <begin position="298"/>
        <end position="312"/>
    </location>
</feature>
<keyword evidence="2" id="KW-0472">Membrane</keyword>
<accession>A0A0W0F2H2</accession>
<reference evidence="3 4" key="1">
    <citation type="submission" date="2015-12" db="EMBL/GenBank/DDBJ databases">
        <title>Draft genome sequence of Moniliophthora roreri, the causal agent of frosty pod rot of cacao.</title>
        <authorList>
            <person name="Aime M.C."/>
            <person name="Diaz-Valderrama J.R."/>
            <person name="Kijpornyongpan T."/>
            <person name="Phillips-Mora W."/>
        </authorList>
    </citation>
    <scope>NUCLEOTIDE SEQUENCE [LARGE SCALE GENOMIC DNA]</scope>
    <source>
        <strain evidence="3 4">MCA 2952</strain>
    </source>
</reference>
<evidence type="ECO:0000256" key="1">
    <source>
        <dbReference type="SAM" id="MobiDB-lite"/>
    </source>
</evidence>